<feature type="domain" description="Amine oxidase" evidence="6">
    <location>
        <begin position="11"/>
        <end position="485"/>
    </location>
</feature>
<dbReference type="GO" id="GO:0016491">
    <property type="term" value="F:oxidoreductase activity"/>
    <property type="evidence" value="ECO:0007669"/>
    <property type="project" value="UniProtKB-KW"/>
</dbReference>
<dbReference type="SUPFAM" id="SSF51905">
    <property type="entry name" value="FAD/NAD(P)-binding domain"/>
    <property type="match status" value="1"/>
</dbReference>
<dbReference type="InterPro" id="IPR014105">
    <property type="entry name" value="Carotenoid/retinoid_OxRdtase"/>
</dbReference>
<sequence length="489" mass="55352">MQKALVIGAGIGGIATALRLNKKGFDVTVIESNSYTGGKLHSIRKDNYRFDLGPSLFTMPHLVTDLFELHGKPPSNYFNYHKKSIICNYFWEDGHYFSAPADLDEFIKLASLAFNEPELNLKKYLELNKKKYNLTASLFLEKSLHKVSTYISKQTLKALLNIIHLDLGESLNSINQKSFNNKKLVQFFNRFATYNGSSPYQTPGIMSMIPHLEMGFGTYFPKGGMHEISQSLYQLALDVGIEFKFNEKAERILINQNKVEGVLTSKGSYNANYVISNADVYPTYKTLLKDQIPPKKILKQERSSSALIFYWGIKKNFSQLDLHNIFFSDSYQKEFEAIFKKKSLIDDPTIYINITSKENPSDAPEGHENWFVMINAPGNYNQDWPSLIEKSRQNIIQKLNRILNIDLNDLITTEHILDPRGIESSTSSYRGALYGAASNNKFAAFLRHPNFSNKIKNLYFCGGSVHPGGGIPLCLLSAKIVSDLIPNSN</sequence>
<evidence type="ECO:0000313" key="7">
    <source>
        <dbReference type="EMBL" id="MDY2587128.1"/>
    </source>
</evidence>
<dbReference type="EC" id="1.3.99.27" evidence="7"/>
<comment type="caution">
    <text evidence="7">The sequence shown here is derived from an EMBL/GenBank/DDBJ whole genome shotgun (WGS) entry which is preliminary data.</text>
</comment>
<keyword evidence="8" id="KW-1185">Reference proteome</keyword>
<proteinExistence type="inferred from homology"/>
<dbReference type="InterPro" id="IPR054840">
    <property type="entry name" value="hydcarot_desat_CrtD"/>
</dbReference>
<organism evidence="7 8">
    <name type="scientific">Winogradskyella aquimaris</name>
    <dbReference type="NCBI Taxonomy" id="864074"/>
    <lineage>
        <taxon>Bacteria</taxon>
        <taxon>Pseudomonadati</taxon>
        <taxon>Bacteroidota</taxon>
        <taxon>Flavobacteriia</taxon>
        <taxon>Flavobacteriales</taxon>
        <taxon>Flavobacteriaceae</taxon>
        <taxon>Winogradskyella</taxon>
    </lineage>
</organism>
<keyword evidence="4 5" id="KW-0560">Oxidoreductase</keyword>
<evidence type="ECO:0000256" key="2">
    <source>
        <dbReference type="ARBA" id="ARBA00006046"/>
    </source>
</evidence>
<dbReference type="RefSeq" id="WP_320555500.1">
    <property type="nucleotide sequence ID" value="NZ_JAXDAE010000006.1"/>
</dbReference>
<dbReference type="Gene3D" id="3.50.50.60">
    <property type="entry name" value="FAD/NAD(P)-binding domain"/>
    <property type="match status" value="2"/>
</dbReference>
<evidence type="ECO:0000256" key="5">
    <source>
        <dbReference type="RuleBase" id="RU362075"/>
    </source>
</evidence>
<evidence type="ECO:0000256" key="4">
    <source>
        <dbReference type="ARBA" id="ARBA00023002"/>
    </source>
</evidence>
<dbReference type="Pfam" id="PF01593">
    <property type="entry name" value="Amino_oxidase"/>
    <property type="match status" value="1"/>
</dbReference>
<evidence type="ECO:0000259" key="6">
    <source>
        <dbReference type="Pfam" id="PF01593"/>
    </source>
</evidence>
<protein>
    <submittedName>
        <fullName evidence="7">1-hydroxycarotenoid 3,4-desaturase CrtD</fullName>
        <ecNumber evidence="7">1.3.99.27</ecNumber>
    </submittedName>
</protein>
<dbReference type="Proteomes" id="UP001285855">
    <property type="component" value="Unassembled WGS sequence"/>
</dbReference>
<keyword evidence="3 5" id="KW-0125">Carotenoid biosynthesis</keyword>
<comment type="similarity">
    <text evidence="2 5">Belongs to the carotenoid/retinoid oxidoreductase family.</text>
</comment>
<gene>
    <name evidence="7" type="primary">crtD</name>
    <name evidence="7" type="ORF">SNF14_07240</name>
</gene>
<name>A0ABU5ELH3_9FLAO</name>
<reference evidence="7 8" key="1">
    <citation type="submission" date="2023-11" db="EMBL/GenBank/DDBJ databases">
        <title>Winogradskyella pelagius sp. nov., isolated from coastal sediment.</title>
        <authorList>
            <person name="Li F."/>
        </authorList>
    </citation>
    <scope>NUCLEOTIDE SEQUENCE [LARGE SCALE GENOMIC DNA]</scope>
    <source>
        <strain evidence="7 8">KCTC 23502</strain>
    </source>
</reference>
<evidence type="ECO:0000313" key="8">
    <source>
        <dbReference type="Proteomes" id="UP001285855"/>
    </source>
</evidence>
<evidence type="ECO:0000256" key="3">
    <source>
        <dbReference type="ARBA" id="ARBA00022746"/>
    </source>
</evidence>
<dbReference type="InterPro" id="IPR036188">
    <property type="entry name" value="FAD/NAD-bd_sf"/>
</dbReference>
<dbReference type="NCBIfam" id="NF042421">
    <property type="entry name" value="hydcarot_desat_CrtD"/>
    <property type="match status" value="1"/>
</dbReference>
<dbReference type="InterPro" id="IPR002937">
    <property type="entry name" value="Amino_oxidase"/>
</dbReference>
<dbReference type="EMBL" id="JAXDAE010000006">
    <property type="protein sequence ID" value="MDY2587128.1"/>
    <property type="molecule type" value="Genomic_DNA"/>
</dbReference>
<evidence type="ECO:0000256" key="1">
    <source>
        <dbReference type="ARBA" id="ARBA00004829"/>
    </source>
</evidence>
<dbReference type="PANTHER" id="PTHR43734">
    <property type="entry name" value="PHYTOENE DESATURASE"/>
    <property type="match status" value="1"/>
</dbReference>
<dbReference type="PANTHER" id="PTHR43734:SF7">
    <property type="entry name" value="4,4'-DIAPONEUROSPORENE OXYGENASE"/>
    <property type="match status" value="1"/>
</dbReference>
<comment type="pathway">
    <text evidence="1 5">Carotenoid biosynthesis.</text>
</comment>
<dbReference type="NCBIfam" id="TIGR02734">
    <property type="entry name" value="crtI_fam"/>
    <property type="match status" value="1"/>
</dbReference>
<accession>A0ABU5ELH3</accession>